<name>A0A177SDB5_PSEPU</name>
<dbReference type="Pfam" id="PF07859">
    <property type="entry name" value="Abhydrolase_3"/>
    <property type="match status" value="1"/>
</dbReference>
<dbReference type="RefSeq" id="WP_064304752.1">
    <property type="nucleotide sequence ID" value="NZ_LUCV01000049.1"/>
</dbReference>
<dbReference type="InterPro" id="IPR029058">
    <property type="entry name" value="AB_hydrolase_fold"/>
</dbReference>
<dbReference type="PROSITE" id="PS01173">
    <property type="entry name" value="LIPASE_GDXG_HIS"/>
    <property type="match status" value="1"/>
</dbReference>
<keyword evidence="2" id="KW-0378">Hydrolase</keyword>
<comment type="caution">
    <text evidence="4">The sequence shown here is derived from an EMBL/GenBank/DDBJ whole genome shotgun (WGS) entry which is preliminary data.</text>
</comment>
<dbReference type="PANTHER" id="PTHR48081">
    <property type="entry name" value="AB HYDROLASE SUPERFAMILY PROTEIN C4A8.06C"/>
    <property type="match status" value="1"/>
</dbReference>
<gene>
    <name evidence="4" type="ORF">AYO28_03625</name>
</gene>
<proteinExistence type="inferred from homology"/>
<dbReference type="PANTHER" id="PTHR48081:SF8">
    <property type="entry name" value="ALPHA_BETA HYDROLASE FOLD-3 DOMAIN-CONTAINING PROTEIN-RELATED"/>
    <property type="match status" value="1"/>
</dbReference>
<dbReference type="GO" id="GO:0016787">
    <property type="term" value="F:hydrolase activity"/>
    <property type="evidence" value="ECO:0007669"/>
    <property type="project" value="UniProtKB-KW"/>
</dbReference>
<sequence>MSYRLDPEIQAYVEACQRFVPVDDSIEARREAFLRACRACTPEAPVGWSIADRVLDGVRLRVYKPAGPVPHGGWPTLLYLHGGGWNLGNLDTHDWFAYALGRRVSVAIVAVEYRLAPEHCYPAPLEDCMGAWNGLREGRVDAALSRERLIVGGDSAGGTLAAGLCMALRRDGRPQPLGQLLVYPVLTAREHLPSMSEHAEAPLMTVAGLRRSLAGFLPQQSDWQDPCAMPLEAEDFSGLAPAFIAVAGVDPLRDHGVAYAVALVGAGVKADVEVVDGLVHSGLRAFGVKRVEQLWDRLGVIALQYLA</sequence>
<dbReference type="Proteomes" id="UP000077752">
    <property type="component" value="Unassembled WGS sequence"/>
</dbReference>
<dbReference type="InterPro" id="IPR002168">
    <property type="entry name" value="Lipase_GDXG_HIS_AS"/>
</dbReference>
<dbReference type="AlphaFoldDB" id="A0A177SDB5"/>
<reference evidence="4 5" key="1">
    <citation type="submission" date="2016-03" db="EMBL/GenBank/DDBJ databases">
        <title>Draft Genome Assembly of Pseudomonas putida strain CBF10-2.</title>
        <authorList>
            <person name="Iyer R.S."/>
            <person name="Damania A."/>
        </authorList>
    </citation>
    <scope>NUCLEOTIDE SEQUENCE [LARGE SCALE GENOMIC DNA]</scope>
    <source>
        <strain evidence="4 5">CBF10-2</strain>
    </source>
</reference>
<evidence type="ECO:0000256" key="2">
    <source>
        <dbReference type="ARBA" id="ARBA00022801"/>
    </source>
</evidence>
<evidence type="ECO:0000256" key="1">
    <source>
        <dbReference type="ARBA" id="ARBA00010515"/>
    </source>
</evidence>
<evidence type="ECO:0000313" key="5">
    <source>
        <dbReference type="Proteomes" id="UP000077752"/>
    </source>
</evidence>
<organism evidence="4 5">
    <name type="scientific">Pseudomonas putida</name>
    <name type="common">Arthrobacter siderocapsulatus</name>
    <dbReference type="NCBI Taxonomy" id="303"/>
    <lineage>
        <taxon>Bacteria</taxon>
        <taxon>Pseudomonadati</taxon>
        <taxon>Pseudomonadota</taxon>
        <taxon>Gammaproteobacteria</taxon>
        <taxon>Pseudomonadales</taxon>
        <taxon>Pseudomonadaceae</taxon>
        <taxon>Pseudomonas</taxon>
    </lineage>
</organism>
<accession>A0A177SDB5</accession>
<dbReference type="InterPro" id="IPR050300">
    <property type="entry name" value="GDXG_lipolytic_enzyme"/>
</dbReference>
<protein>
    <submittedName>
        <fullName evidence="4">Esterase</fullName>
    </submittedName>
</protein>
<comment type="similarity">
    <text evidence="1">Belongs to the 'GDXG' lipolytic enzyme family.</text>
</comment>
<evidence type="ECO:0000313" key="4">
    <source>
        <dbReference type="EMBL" id="OAI84980.1"/>
    </source>
</evidence>
<dbReference type="EMBL" id="LUCV01000049">
    <property type="protein sequence ID" value="OAI84980.1"/>
    <property type="molecule type" value="Genomic_DNA"/>
</dbReference>
<dbReference type="InterPro" id="IPR013094">
    <property type="entry name" value="AB_hydrolase_3"/>
</dbReference>
<feature type="domain" description="Alpha/beta hydrolase fold-3" evidence="3">
    <location>
        <begin position="77"/>
        <end position="281"/>
    </location>
</feature>
<dbReference type="SUPFAM" id="SSF53474">
    <property type="entry name" value="alpha/beta-Hydrolases"/>
    <property type="match status" value="1"/>
</dbReference>
<evidence type="ECO:0000259" key="3">
    <source>
        <dbReference type="Pfam" id="PF07859"/>
    </source>
</evidence>
<dbReference type="Gene3D" id="3.40.50.1820">
    <property type="entry name" value="alpha/beta hydrolase"/>
    <property type="match status" value="1"/>
</dbReference>